<name>A0AAD9JNY3_9ANNE</name>
<dbReference type="Pfam" id="PF04641">
    <property type="entry name" value="Rtf2"/>
    <property type="match status" value="1"/>
</dbReference>
<dbReference type="GO" id="GO:0006274">
    <property type="term" value="P:DNA replication termination"/>
    <property type="evidence" value="ECO:0007669"/>
    <property type="project" value="TreeGrafter"/>
</dbReference>
<sequence length="157" mass="17317">MVPLGGQAGMDQCGKPYHQGDVIVLNGTEEDIERMRSRMEERKLHAKLQKKANKRKIEETVSDGKTEASDNDPSTSKLVKSTAVPGSSVEGITSKTPSGSKLATTRPTAEKKDEKKKPKSIQKDGKASEAYKSLFTSHETCINQPKAHWVTHNPCYY</sequence>
<proteinExistence type="predicted"/>
<feature type="compositionally biased region" description="Basic residues" evidence="1">
    <location>
        <begin position="44"/>
        <end position="54"/>
    </location>
</feature>
<comment type="caution">
    <text evidence="2">The sequence shown here is derived from an EMBL/GenBank/DDBJ whole genome shotgun (WGS) entry which is preliminary data.</text>
</comment>
<feature type="compositionally biased region" description="Basic and acidic residues" evidence="1">
    <location>
        <begin position="108"/>
        <end position="127"/>
    </location>
</feature>
<dbReference type="EMBL" id="JAODUP010000226">
    <property type="protein sequence ID" value="KAK2155938.1"/>
    <property type="molecule type" value="Genomic_DNA"/>
</dbReference>
<dbReference type="GO" id="GO:0005634">
    <property type="term" value="C:nucleus"/>
    <property type="evidence" value="ECO:0007669"/>
    <property type="project" value="TreeGrafter"/>
</dbReference>
<protein>
    <submittedName>
        <fullName evidence="2">Uncharacterized protein</fullName>
    </submittedName>
</protein>
<reference evidence="2" key="1">
    <citation type="journal article" date="2023" name="Mol. Biol. Evol.">
        <title>Third-Generation Sequencing Reveals the Adaptive Role of the Epigenome in Three Deep-Sea Polychaetes.</title>
        <authorList>
            <person name="Perez M."/>
            <person name="Aroh O."/>
            <person name="Sun Y."/>
            <person name="Lan Y."/>
            <person name="Juniper S.K."/>
            <person name="Young C.R."/>
            <person name="Angers B."/>
            <person name="Qian P.Y."/>
        </authorList>
    </citation>
    <scope>NUCLEOTIDE SEQUENCE</scope>
    <source>
        <strain evidence="2">P08H-3</strain>
    </source>
</reference>
<organism evidence="2 3">
    <name type="scientific">Paralvinella palmiformis</name>
    <dbReference type="NCBI Taxonomy" id="53620"/>
    <lineage>
        <taxon>Eukaryota</taxon>
        <taxon>Metazoa</taxon>
        <taxon>Spiralia</taxon>
        <taxon>Lophotrochozoa</taxon>
        <taxon>Annelida</taxon>
        <taxon>Polychaeta</taxon>
        <taxon>Sedentaria</taxon>
        <taxon>Canalipalpata</taxon>
        <taxon>Terebellida</taxon>
        <taxon>Terebelliformia</taxon>
        <taxon>Alvinellidae</taxon>
        <taxon>Paralvinella</taxon>
    </lineage>
</organism>
<feature type="region of interest" description="Disordered" evidence="1">
    <location>
        <begin position="34"/>
        <end position="127"/>
    </location>
</feature>
<feature type="compositionally biased region" description="Basic and acidic residues" evidence="1">
    <location>
        <begin position="34"/>
        <end position="43"/>
    </location>
</feature>
<keyword evidence="3" id="KW-1185">Reference proteome</keyword>
<feature type="compositionally biased region" description="Polar residues" evidence="1">
    <location>
        <begin position="90"/>
        <end position="107"/>
    </location>
</feature>
<dbReference type="AlphaFoldDB" id="A0AAD9JNY3"/>
<gene>
    <name evidence="2" type="ORF">LSH36_226g01028</name>
</gene>
<dbReference type="PANTHER" id="PTHR12775:SF0">
    <property type="entry name" value="REPLICATION TERMINATION FACTOR 2"/>
    <property type="match status" value="1"/>
</dbReference>
<evidence type="ECO:0000313" key="3">
    <source>
        <dbReference type="Proteomes" id="UP001208570"/>
    </source>
</evidence>
<evidence type="ECO:0000313" key="2">
    <source>
        <dbReference type="EMBL" id="KAK2155938.1"/>
    </source>
</evidence>
<evidence type="ECO:0000256" key="1">
    <source>
        <dbReference type="SAM" id="MobiDB-lite"/>
    </source>
</evidence>
<accession>A0AAD9JNY3</accession>
<dbReference type="PANTHER" id="PTHR12775">
    <property type="entry name" value="PROTEIN C20ORF43 HOMOLOG"/>
    <property type="match status" value="1"/>
</dbReference>
<dbReference type="Proteomes" id="UP001208570">
    <property type="component" value="Unassembled WGS sequence"/>
</dbReference>
<dbReference type="InterPro" id="IPR006735">
    <property type="entry name" value="Rtf2"/>
</dbReference>
<feature type="compositionally biased region" description="Basic and acidic residues" evidence="1">
    <location>
        <begin position="55"/>
        <end position="68"/>
    </location>
</feature>